<feature type="non-terminal residue" evidence="2">
    <location>
        <position position="72"/>
    </location>
</feature>
<dbReference type="EMBL" id="NCWY01000255">
    <property type="protein sequence ID" value="PAK90931.1"/>
    <property type="molecule type" value="Genomic_DNA"/>
</dbReference>
<accession>A0A269Z060</accession>
<dbReference type="AlphaFoldDB" id="A0A269Z060"/>
<feature type="non-terminal residue" evidence="2">
    <location>
        <position position="1"/>
    </location>
</feature>
<name>A0A269Z060_9MICO</name>
<proteinExistence type="predicted"/>
<evidence type="ECO:0000313" key="2">
    <source>
        <dbReference type="EMBL" id="PAK90931.1"/>
    </source>
</evidence>
<protein>
    <recommendedName>
        <fullName evidence="1">Penicillin-binding protein transpeptidase domain-containing protein</fullName>
    </recommendedName>
</protein>
<dbReference type="InterPro" id="IPR012338">
    <property type="entry name" value="Beta-lactam/transpept-like"/>
</dbReference>
<dbReference type="Proteomes" id="UP000216867">
    <property type="component" value="Unassembled WGS sequence"/>
</dbReference>
<feature type="domain" description="Penicillin-binding protein transpeptidase" evidence="1">
    <location>
        <begin position="2"/>
        <end position="71"/>
    </location>
</feature>
<dbReference type="Pfam" id="PF00905">
    <property type="entry name" value="Transpeptidase"/>
    <property type="match status" value="1"/>
</dbReference>
<dbReference type="GO" id="GO:0008658">
    <property type="term" value="F:penicillin binding"/>
    <property type="evidence" value="ECO:0007669"/>
    <property type="project" value="InterPro"/>
</dbReference>
<dbReference type="Gene3D" id="3.90.1310.10">
    <property type="entry name" value="Penicillin-binding protein 2a (Domain 2)"/>
    <property type="match status" value="1"/>
</dbReference>
<sequence>ALQQKTSAFGQSTTVTPVQMIQAQSAFFNNGNMLKPWFVSSIDNPISKKNFYKGEKSYAGKPITKDTASKVE</sequence>
<dbReference type="Gene3D" id="3.40.710.10">
    <property type="entry name" value="DD-peptidase/beta-lactamase superfamily"/>
    <property type="match status" value="1"/>
</dbReference>
<reference evidence="2 3" key="1">
    <citation type="submission" date="2017-04" db="EMBL/GenBank/DDBJ databases">
        <title>Kefir bacterial isolates.</title>
        <authorList>
            <person name="Kim Y."/>
            <person name="Blasche S."/>
            <person name="Patil K.R."/>
        </authorList>
    </citation>
    <scope>NUCLEOTIDE SEQUENCE [LARGE SCALE GENOMIC DNA]</scope>
    <source>
        <strain evidence="2 3">OG2</strain>
    </source>
</reference>
<dbReference type="RefSeq" id="WP_141236443.1">
    <property type="nucleotide sequence ID" value="NZ_NCWY01000255.1"/>
</dbReference>
<organism evidence="2 3">
    <name type="scientific">Brevibacterium casei</name>
    <dbReference type="NCBI Taxonomy" id="33889"/>
    <lineage>
        <taxon>Bacteria</taxon>
        <taxon>Bacillati</taxon>
        <taxon>Actinomycetota</taxon>
        <taxon>Actinomycetes</taxon>
        <taxon>Micrococcales</taxon>
        <taxon>Brevibacteriaceae</taxon>
        <taxon>Brevibacterium</taxon>
    </lineage>
</organism>
<dbReference type="SUPFAM" id="SSF56601">
    <property type="entry name" value="beta-lactamase/transpeptidase-like"/>
    <property type="match status" value="1"/>
</dbReference>
<dbReference type="InterPro" id="IPR001460">
    <property type="entry name" value="PCN-bd_Tpept"/>
</dbReference>
<comment type="caution">
    <text evidence="2">The sequence shown here is derived from an EMBL/GenBank/DDBJ whole genome shotgun (WGS) entry which is preliminary data.</text>
</comment>
<evidence type="ECO:0000259" key="1">
    <source>
        <dbReference type="Pfam" id="PF00905"/>
    </source>
</evidence>
<evidence type="ECO:0000313" key="3">
    <source>
        <dbReference type="Proteomes" id="UP000216867"/>
    </source>
</evidence>
<gene>
    <name evidence="2" type="ORF">B8X04_18115</name>
</gene>